<dbReference type="PROSITE" id="PS50011">
    <property type="entry name" value="PROTEIN_KINASE_DOM"/>
    <property type="match status" value="1"/>
</dbReference>
<dbReference type="GO" id="GO:0004674">
    <property type="term" value="F:protein serine/threonine kinase activity"/>
    <property type="evidence" value="ECO:0007669"/>
    <property type="project" value="UniProtKB-KW"/>
</dbReference>
<protein>
    <recommendedName>
        <fullName evidence="8">Protein kinase domain-containing protein</fullName>
    </recommendedName>
</protein>
<keyword evidence="10" id="KW-1185">Reference proteome</keyword>
<evidence type="ECO:0000256" key="4">
    <source>
        <dbReference type="ARBA" id="ARBA00022741"/>
    </source>
</evidence>
<evidence type="ECO:0000259" key="8">
    <source>
        <dbReference type="PROSITE" id="PS50011"/>
    </source>
</evidence>
<keyword evidence="4" id="KW-0547">Nucleotide-binding</keyword>
<evidence type="ECO:0000256" key="3">
    <source>
        <dbReference type="ARBA" id="ARBA00022679"/>
    </source>
</evidence>
<accession>A0A498K929</accession>
<dbReference type="PANTHER" id="PTHR24349">
    <property type="entry name" value="SERINE/THREONINE-PROTEIN KINASE"/>
    <property type="match status" value="1"/>
</dbReference>
<feature type="transmembrane region" description="Helical" evidence="7">
    <location>
        <begin position="131"/>
        <end position="150"/>
    </location>
</feature>
<reference evidence="9 10" key="1">
    <citation type="submission" date="2018-10" db="EMBL/GenBank/DDBJ databases">
        <title>A high-quality apple genome assembly.</title>
        <authorList>
            <person name="Hu J."/>
        </authorList>
    </citation>
    <scope>NUCLEOTIDE SEQUENCE [LARGE SCALE GENOMIC DNA]</scope>
    <source>
        <strain evidence="10">cv. HFTH1</strain>
        <tissue evidence="9">Young leaf</tissue>
    </source>
</reference>
<keyword evidence="6" id="KW-0067">ATP-binding</keyword>
<name>A0A498K929_MALDO</name>
<organism evidence="9 10">
    <name type="scientific">Malus domestica</name>
    <name type="common">Apple</name>
    <name type="synonym">Pyrus malus</name>
    <dbReference type="NCBI Taxonomy" id="3750"/>
    <lineage>
        <taxon>Eukaryota</taxon>
        <taxon>Viridiplantae</taxon>
        <taxon>Streptophyta</taxon>
        <taxon>Embryophyta</taxon>
        <taxon>Tracheophyta</taxon>
        <taxon>Spermatophyta</taxon>
        <taxon>Magnoliopsida</taxon>
        <taxon>eudicotyledons</taxon>
        <taxon>Gunneridae</taxon>
        <taxon>Pentapetalae</taxon>
        <taxon>rosids</taxon>
        <taxon>fabids</taxon>
        <taxon>Rosales</taxon>
        <taxon>Rosaceae</taxon>
        <taxon>Amygdaloideae</taxon>
        <taxon>Maleae</taxon>
        <taxon>Malus</taxon>
    </lineage>
</organism>
<evidence type="ECO:0000256" key="5">
    <source>
        <dbReference type="ARBA" id="ARBA00022777"/>
    </source>
</evidence>
<dbReference type="InterPro" id="IPR000719">
    <property type="entry name" value="Prot_kinase_dom"/>
</dbReference>
<dbReference type="SUPFAM" id="SSF56112">
    <property type="entry name" value="Protein kinase-like (PK-like)"/>
    <property type="match status" value="1"/>
</dbReference>
<evidence type="ECO:0000256" key="2">
    <source>
        <dbReference type="ARBA" id="ARBA00022527"/>
    </source>
</evidence>
<dbReference type="Gene3D" id="1.10.510.10">
    <property type="entry name" value="Transferase(Phosphotransferase) domain 1"/>
    <property type="match status" value="1"/>
</dbReference>
<dbReference type="InterPro" id="IPR011009">
    <property type="entry name" value="Kinase-like_dom_sf"/>
</dbReference>
<dbReference type="Proteomes" id="UP000290289">
    <property type="component" value="Chromosome 4"/>
</dbReference>
<keyword evidence="7" id="KW-1133">Transmembrane helix</keyword>
<evidence type="ECO:0000313" key="10">
    <source>
        <dbReference type="Proteomes" id="UP000290289"/>
    </source>
</evidence>
<dbReference type="GO" id="GO:0005524">
    <property type="term" value="F:ATP binding"/>
    <property type="evidence" value="ECO:0007669"/>
    <property type="project" value="UniProtKB-KW"/>
</dbReference>
<comment type="caution">
    <text evidence="9">The sequence shown here is derived from an EMBL/GenBank/DDBJ whole genome shotgun (WGS) entry which is preliminary data.</text>
</comment>
<dbReference type="STRING" id="3750.A0A498K929"/>
<feature type="domain" description="Protein kinase" evidence="8">
    <location>
        <begin position="1"/>
        <end position="199"/>
    </location>
</feature>
<keyword evidence="3" id="KW-0808">Transferase</keyword>
<dbReference type="Pfam" id="PF00069">
    <property type="entry name" value="Pkinase"/>
    <property type="match status" value="1"/>
</dbReference>
<proteinExistence type="inferred from homology"/>
<keyword evidence="2" id="KW-0723">Serine/threonine-protein kinase</keyword>
<evidence type="ECO:0000256" key="6">
    <source>
        <dbReference type="ARBA" id="ARBA00022840"/>
    </source>
</evidence>
<dbReference type="AlphaFoldDB" id="A0A498K929"/>
<dbReference type="InterPro" id="IPR050205">
    <property type="entry name" value="CDPK_Ser/Thr_kinases"/>
</dbReference>
<sequence length="199" mass="22467">MPDFRDQLGVGKRVEEPRVGAGNVGSGRSPCVLISWKFLFSAFTLYPHCADVFGVAAEFFCPSLGENKHTQRMFIRSKQLLLAALLLGVKELYNDTCFVLITGKVYRDIVGIAYYVAPEVLRRSYGKEIDIWSAGVILYILLSGVPPFWAETERGIFDAILEGVIDFELFDFWTLEFGCLGLLVLNILYVDSIFRCWTL</sequence>
<keyword evidence="7" id="KW-0472">Membrane</keyword>
<gene>
    <name evidence="9" type="ORF">DVH24_030274</name>
</gene>
<feature type="transmembrane region" description="Helical" evidence="7">
    <location>
        <begin position="170"/>
        <end position="190"/>
    </location>
</feature>
<evidence type="ECO:0000256" key="7">
    <source>
        <dbReference type="SAM" id="Phobius"/>
    </source>
</evidence>
<dbReference type="EMBL" id="RDQH01000330">
    <property type="protein sequence ID" value="RXI02345.1"/>
    <property type="molecule type" value="Genomic_DNA"/>
</dbReference>
<keyword evidence="5" id="KW-0418">Kinase</keyword>
<evidence type="ECO:0000313" key="9">
    <source>
        <dbReference type="EMBL" id="RXI02345.1"/>
    </source>
</evidence>
<keyword evidence="7" id="KW-0812">Transmembrane</keyword>
<evidence type="ECO:0000256" key="1">
    <source>
        <dbReference type="ARBA" id="ARBA00005354"/>
    </source>
</evidence>
<comment type="similarity">
    <text evidence="1">Belongs to the protein kinase superfamily. CAMK Ser/Thr protein kinase family. CaMK subfamily.</text>
</comment>